<evidence type="ECO:0000259" key="11">
    <source>
        <dbReference type="PROSITE" id="PS50110"/>
    </source>
</evidence>
<evidence type="ECO:0000256" key="6">
    <source>
        <dbReference type="ARBA" id="ARBA00023125"/>
    </source>
</evidence>
<dbReference type="Gene3D" id="3.40.50.2300">
    <property type="match status" value="1"/>
</dbReference>
<evidence type="ECO:0000313" key="12">
    <source>
        <dbReference type="EMBL" id="MDQ0493140.1"/>
    </source>
</evidence>
<evidence type="ECO:0000313" key="13">
    <source>
        <dbReference type="Proteomes" id="UP001242811"/>
    </source>
</evidence>
<feature type="modified residue" description="4-aspartylphosphate" evidence="10">
    <location>
        <position position="57"/>
    </location>
</feature>
<sequence>MMNMINVLIVEDDPMVAEFNRKYMEQVEGFQCAGWASSVEEAKKFLAERAVDLILLDVYMQESNGLDLLSFIREAGVDADVIVISAASDMNSVKKAMNFGAVDYLIKPFHFNRFLEALTGYREHISIVRERSLLSQEELDRLLYHKNSTKDLARLPKGVAKSTLAMIWNCIRQHEAQLFSTEDIAESAGISRVSIRKYLTFLTEIEVLAMETIYGTIGRPVYQYHILPQAEEIMAGYDLSSL</sequence>
<keyword evidence="6 9" id="KW-0238">DNA-binding</keyword>
<dbReference type="PIRSF" id="PIRSF006171">
    <property type="entry name" value="RR_citrat_malat"/>
    <property type="match status" value="1"/>
</dbReference>
<keyword evidence="5 9" id="KW-0805">Transcription regulation</keyword>
<dbReference type="InterPro" id="IPR011006">
    <property type="entry name" value="CheY-like_superfamily"/>
</dbReference>
<evidence type="ECO:0000256" key="10">
    <source>
        <dbReference type="PROSITE-ProRule" id="PRU00169"/>
    </source>
</evidence>
<dbReference type="CDD" id="cd19925">
    <property type="entry name" value="REC_citrate_TCS"/>
    <property type="match status" value="1"/>
</dbReference>
<evidence type="ECO:0000256" key="1">
    <source>
        <dbReference type="ARBA" id="ARBA00004496"/>
    </source>
</evidence>
<keyword evidence="3 10" id="KW-0597">Phosphoprotein</keyword>
<protein>
    <recommendedName>
        <fullName evidence="9">Transcriptional regulatory protein</fullName>
    </recommendedName>
</protein>
<keyword evidence="13" id="KW-1185">Reference proteome</keyword>
<organism evidence="12 13">
    <name type="scientific">Paenibacillus brasilensis</name>
    <dbReference type="NCBI Taxonomy" id="128574"/>
    <lineage>
        <taxon>Bacteria</taxon>
        <taxon>Bacillati</taxon>
        <taxon>Bacillota</taxon>
        <taxon>Bacilli</taxon>
        <taxon>Bacillales</taxon>
        <taxon>Paenibacillaceae</taxon>
        <taxon>Paenibacillus</taxon>
    </lineage>
</organism>
<evidence type="ECO:0000256" key="3">
    <source>
        <dbReference type="ARBA" id="ARBA00022553"/>
    </source>
</evidence>
<dbReference type="PANTHER" id="PTHR45526:SF1">
    <property type="entry name" value="TRANSCRIPTIONAL REGULATORY PROTEIN DCUR-RELATED"/>
    <property type="match status" value="1"/>
</dbReference>
<accession>A0ABU0KUS4</accession>
<feature type="domain" description="Response regulatory" evidence="11">
    <location>
        <begin position="6"/>
        <end position="122"/>
    </location>
</feature>
<evidence type="ECO:0000256" key="7">
    <source>
        <dbReference type="ARBA" id="ARBA00023159"/>
    </source>
</evidence>
<keyword evidence="4 9" id="KW-0902">Two-component regulatory system</keyword>
<keyword evidence="7 9" id="KW-0010">Activator</keyword>
<dbReference type="SMART" id="SM00448">
    <property type="entry name" value="REC"/>
    <property type="match status" value="1"/>
</dbReference>
<evidence type="ECO:0000256" key="9">
    <source>
        <dbReference type="PIRNR" id="PIRNR006171"/>
    </source>
</evidence>
<dbReference type="Pfam" id="PF00072">
    <property type="entry name" value="Response_reg"/>
    <property type="match status" value="1"/>
</dbReference>
<keyword evidence="2 9" id="KW-0963">Cytoplasm</keyword>
<dbReference type="InterPro" id="IPR024187">
    <property type="entry name" value="Sig_transdc_resp-reg_cit/mal"/>
</dbReference>
<dbReference type="SUPFAM" id="SSF52172">
    <property type="entry name" value="CheY-like"/>
    <property type="match status" value="1"/>
</dbReference>
<comment type="caution">
    <text evidence="12">The sequence shown here is derived from an EMBL/GenBank/DDBJ whole genome shotgun (WGS) entry which is preliminary data.</text>
</comment>
<dbReference type="PROSITE" id="PS50110">
    <property type="entry name" value="RESPONSE_REGULATORY"/>
    <property type="match status" value="1"/>
</dbReference>
<evidence type="ECO:0000256" key="5">
    <source>
        <dbReference type="ARBA" id="ARBA00023015"/>
    </source>
</evidence>
<dbReference type="NCBIfam" id="NF007750">
    <property type="entry name" value="PRK10430.1"/>
    <property type="match status" value="1"/>
</dbReference>
<keyword evidence="8 9" id="KW-0804">Transcription</keyword>
<dbReference type="EMBL" id="JAUSWA010000005">
    <property type="protein sequence ID" value="MDQ0493140.1"/>
    <property type="molecule type" value="Genomic_DNA"/>
</dbReference>
<comment type="subcellular location">
    <subcellularLocation>
        <location evidence="1 9">Cytoplasm</location>
    </subcellularLocation>
</comment>
<evidence type="ECO:0000256" key="4">
    <source>
        <dbReference type="ARBA" id="ARBA00023012"/>
    </source>
</evidence>
<dbReference type="Proteomes" id="UP001242811">
    <property type="component" value="Unassembled WGS sequence"/>
</dbReference>
<proteinExistence type="predicted"/>
<dbReference type="InterPro" id="IPR051271">
    <property type="entry name" value="2C-system_Tx_regulators"/>
</dbReference>
<evidence type="ECO:0000256" key="8">
    <source>
        <dbReference type="ARBA" id="ARBA00023163"/>
    </source>
</evidence>
<dbReference type="PANTHER" id="PTHR45526">
    <property type="entry name" value="TRANSCRIPTIONAL REGULATORY PROTEIN DPIA"/>
    <property type="match status" value="1"/>
</dbReference>
<gene>
    <name evidence="12" type="ORF">QOZ95_001296</name>
</gene>
<evidence type="ECO:0000256" key="2">
    <source>
        <dbReference type="ARBA" id="ARBA00022490"/>
    </source>
</evidence>
<dbReference type="InterPro" id="IPR001789">
    <property type="entry name" value="Sig_transdc_resp-reg_receiver"/>
</dbReference>
<name>A0ABU0KUS4_9BACL</name>
<reference evidence="12 13" key="1">
    <citation type="submission" date="2023-07" db="EMBL/GenBank/DDBJ databases">
        <title>Genomic Encyclopedia of Type Strains, Phase IV (KMG-IV): sequencing the most valuable type-strain genomes for metagenomic binning, comparative biology and taxonomic classification.</title>
        <authorList>
            <person name="Goeker M."/>
        </authorList>
    </citation>
    <scope>NUCLEOTIDE SEQUENCE [LARGE SCALE GENOMIC DNA]</scope>
    <source>
        <strain evidence="12 13">DSM 14914</strain>
    </source>
</reference>